<dbReference type="EMBL" id="BGPR01000070">
    <property type="protein sequence ID" value="GBL90316.1"/>
    <property type="molecule type" value="Genomic_DNA"/>
</dbReference>
<name>A0A4Y2BG93_ARAVE</name>
<comment type="caution">
    <text evidence="1">The sequence shown here is derived from an EMBL/GenBank/DDBJ whole genome shotgun (WGS) entry which is preliminary data.</text>
</comment>
<protein>
    <submittedName>
        <fullName evidence="1">Uncharacterized protein</fullName>
    </submittedName>
</protein>
<proteinExistence type="predicted"/>
<keyword evidence="2" id="KW-1185">Reference proteome</keyword>
<sequence>MEGTYEKLVDTPQLGTCSPQFLDLHTTGCRQLRTQETVMSSLWLFCNKGSVWMNSFLFLPLRMNSGPSFYDKYCSSYCFTPFVCLQDLASTLYLEDDFQKDATN</sequence>
<evidence type="ECO:0000313" key="1">
    <source>
        <dbReference type="EMBL" id="GBL90316.1"/>
    </source>
</evidence>
<dbReference type="AlphaFoldDB" id="A0A4Y2BG93"/>
<dbReference type="Proteomes" id="UP000499080">
    <property type="component" value="Unassembled WGS sequence"/>
</dbReference>
<gene>
    <name evidence="1" type="ORF">AVEN_130406_1</name>
</gene>
<organism evidence="1 2">
    <name type="scientific">Araneus ventricosus</name>
    <name type="common">Orbweaver spider</name>
    <name type="synonym">Epeira ventricosa</name>
    <dbReference type="NCBI Taxonomy" id="182803"/>
    <lineage>
        <taxon>Eukaryota</taxon>
        <taxon>Metazoa</taxon>
        <taxon>Ecdysozoa</taxon>
        <taxon>Arthropoda</taxon>
        <taxon>Chelicerata</taxon>
        <taxon>Arachnida</taxon>
        <taxon>Araneae</taxon>
        <taxon>Araneomorphae</taxon>
        <taxon>Entelegynae</taxon>
        <taxon>Araneoidea</taxon>
        <taxon>Araneidae</taxon>
        <taxon>Araneus</taxon>
    </lineage>
</organism>
<accession>A0A4Y2BG93</accession>
<reference evidence="1 2" key="1">
    <citation type="journal article" date="2019" name="Sci. Rep.">
        <title>Orb-weaving spider Araneus ventricosus genome elucidates the spidroin gene catalogue.</title>
        <authorList>
            <person name="Kono N."/>
            <person name="Nakamura H."/>
            <person name="Ohtoshi R."/>
            <person name="Moran D.A.P."/>
            <person name="Shinohara A."/>
            <person name="Yoshida Y."/>
            <person name="Fujiwara M."/>
            <person name="Mori M."/>
            <person name="Tomita M."/>
            <person name="Arakawa K."/>
        </authorList>
    </citation>
    <scope>NUCLEOTIDE SEQUENCE [LARGE SCALE GENOMIC DNA]</scope>
</reference>
<evidence type="ECO:0000313" key="2">
    <source>
        <dbReference type="Proteomes" id="UP000499080"/>
    </source>
</evidence>